<dbReference type="AlphaFoldDB" id="A0A0F9BXE2"/>
<name>A0A0F9BXE2_9ZZZZ</name>
<comment type="caution">
    <text evidence="1">The sequence shown here is derived from an EMBL/GenBank/DDBJ whole genome shotgun (WGS) entry which is preliminary data.</text>
</comment>
<sequence>LVQVDFVFGKRDLLLFTHFSPGDESEFKGVFLSQAFGVLAKMQKDWETRDPVTNERTGRVGLHLSLELGLFRKWESRRRRGMGCSKTTANEFETRFADAPRYTRLGYVDDPEAILAMLFGPGTKHEDVNTFEKVVKHVRENMPDRYGEFWERFCQSADGSSIAKQNAYDVYEMVVHPVWDAKNWQDQVFK</sequence>
<protein>
    <submittedName>
        <fullName evidence="1">Uncharacterized protein</fullName>
    </submittedName>
</protein>
<evidence type="ECO:0000313" key="1">
    <source>
        <dbReference type="EMBL" id="KKK95014.1"/>
    </source>
</evidence>
<gene>
    <name evidence="1" type="ORF">LCGC14_2677080</name>
</gene>
<dbReference type="EMBL" id="LAZR01047097">
    <property type="protein sequence ID" value="KKK95014.1"/>
    <property type="molecule type" value="Genomic_DNA"/>
</dbReference>
<organism evidence="1">
    <name type="scientific">marine sediment metagenome</name>
    <dbReference type="NCBI Taxonomy" id="412755"/>
    <lineage>
        <taxon>unclassified sequences</taxon>
        <taxon>metagenomes</taxon>
        <taxon>ecological metagenomes</taxon>
    </lineage>
</organism>
<reference evidence="1" key="1">
    <citation type="journal article" date="2015" name="Nature">
        <title>Complex archaea that bridge the gap between prokaryotes and eukaryotes.</title>
        <authorList>
            <person name="Spang A."/>
            <person name="Saw J.H."/>
            <person name="Jorgensen S.L."/>
            <person name="Zaremba-Niedzwiedzka K."/>
            <person name="Martijn J."/>
            <person name="Lind A.E."/>
            <person name="van Eijk R."/>
            <person name="Schleper C."/>
            <person name="Guy L."/>
            <person name="Ettema T.J."/>
        </authorList>
    </citation>
    <scope>NUCLEOTIDE SEQUENCE</scope>
</reference>
<proteinExistence type="predicted"/>
<accession>A0A0F9BXE2</accession>
<feature type="non-terminal residue" evidence="1">
    <location>
        <position position="1"/>
    </location>
</feature>